<keyword evidence="2 6" id="KW-0812">Transmembrane</keyword>
<feature type="transmembrane region" description="Helical" evidence="6">
    <location>
        <begin position="46"/>
        <end position="68"/>
    </location>
</feature>
<reference evidence="8" key="1">
    <citation type="submission" date="2015-05" db="EMBL/GenBank/DDBJ databases">
        <authorList>
            <person name="Fogelqvist Johan"/>
        </authorList>
    </citation>
    <scope>NUCLEOTIDE SEQUENCE [LARGE SCALE GENOMIC DNA]</scope>
</reference>
<dbReference type="AlphaFoldDB" id="A0A0G4KJH1"/>
<feature type="transmembrane region" description="Helical" evidence="6">
    <location>
        <begin position="117"/>
        <end position="135"/>
    </location>
</feature>
<dbReference type="GO" id="GO:0016020">
    <property type="term" value="C:membrane"/>
    <property type="evidence" value="ECO:0007669"/>
    <property type="project" value="UniProtKB-SubCell"/>
</dbReference>
<evidence type="ECO:0000256" key="4">
    <source>
        <dbReference type="ARBA" id="ARBA00023136"/>
    </source>
</evidence>
<proteinExistence type="predicted"/>
<evidence type="ECO:0000256" key="2">
    <source>
        <dbReference type="ARBA" id="ARBA00022692"/>
    </source>
</evidence>
<dbReference type="InterPro" id="IPR036259">
    <property type="entry name" value="MFS_trans_sf"/>
</dbReference>
<dbReference type="SUPFAM" id="SSF103473">
    <property type="entry name" value="MFS general substrate transporter"/>
    <property type="match status" value="1"/>
</dbReference>
<feature type="transmembrane region" description="Helical" evidence="6">
    <location>
        <begin position="89"/>
        <end position="111"/>
    </location>
</feature>
<evidence type="ECO:0000313" key="8">
    <source>
        <dbReference type="Proteomes" id="UP000045706"/>
    </source>
</evidence>
<protein>
    <recommendedName>
        <fullName evidence="9">Major facilitator superfamily (MFS) profile domain-containing protein</fullName>
    </recommendedName>
</protein>
<dbReference type="InterPro" id="IPR005828">
    <property type="entry name" value="MFS_sugar_transport-like"/>
</dbReference>
<accession>A0A0G4KJH1</accession>
<evidence type="ECO:0000256" key="1">
    <source>
        <dbReference type="ARBA" id="ARBA00004141"/>
    </source>
</evidence>
<dbReference type="Gene3D" id="1.20.1250.20">
    <property type="entry name" value="MFS general substrate transporter like domains"/>
    <property type="match status" value="1"/>
</dbReference>
<sequence length="259" mass="28146">MEDKKVAAVEDFDKVASNGSVLTAPLETNEFTHLKLRQSLWKWRRIVFYCMGMTSAILMYGYDYVIVGTVSAMPSFHIWVLSRVGRRKLLLISLSVASVLWAGMGICGIWSGEVVVAYTAASMIAVVITTSLGAWPCSHVVSAETSALHLRAKAQGIGWFTSGAGNSIFGFVLPYIFNPDQGNLRAKTGFVFAGLCLLAAAVTFFEVPEMKGRTPGEIDRMFELGLSARQFRAWHNPSANLNDGEGEKQDGGRGPATPV</sequence>
<dbReference type="GO" id="GO:0005351">
    <property type="term" value="F:carbohydrate:proton symporter activity"/>
    <property type="evidence" value="ECO:0007669"/>
    <property type="project" value="TreeGrafter"/>
</dbReference>
<evidence type="ECO:0000313" key="7">
    <source>
        <dbReference type="EMBL" id="CRK04507.1"/>
    </source>
</evidence>
<evidence type="ECO:0000256" key="3">
    <source>
        <dbReference type="ARBA" id="ARBA00022989"/>
    </source>
</evidence>
<organism evidence="7 8">
    <name type="scientific">Verticillium longisporum</name>
    <name type="common">Verticillium dahliae var. longisporum</name>
    <dbReference type="NCBI Taxonomy" id="100787"/>
    <lineage>
        <taxon>Eukaryota</taxon>
        <taxon>Fungi</taxon>
        <taxon>Dikarya</taxon>
        <taxon>Ascomycota</taxon>
        <taxon>Pezizomycotina</taxon>
        <taxon>Sordariomycetes</taxon>
        <taxon>Hypocreomycetidae</taxon>
        <taxon>Glomerellales</taxon>
        <taxon>Plectosphaerellaceae</taxon>
        <taxon>Verticillium</taxon>
    </lineage>
</organism>
<comment type="subcellular location">
    <subcellularLocation>
        <location evidence="1">Membrane</location>
        <topology evidence="1">Multi-pass membrane protein</topology>
    </subcellularLocation>
</comment>
<dbReference type="PANTHER" id="PTHR48022:SF41">
    <property type="entry name" value="MAJOR FACILITATOR SUPERFAMILY (MFS) PROFILE DOMAIN-CONTAINING PROTEIN"/>
    <property type="match status" value="1"/>
</dbReference>
<feature type="transmembrane region" description="Helical" evidence="6">
    <location>
        <begin position="156"/>
        <end position="177"/>
    </location>
</feature>
<name>A0A0G4KJH1_VERLO</name>
<feature type="transmembrane region" description="Helical" evidence="6">
    <location>
        <begin position="189"/>
        <end position="207"/>
    </location>
</feature>
<evidence type="ECO:0000256" key="5">
    <source>
        <dbReference type="SAM" id="MobiDB-lite"/>
    </source>
</evidence>
<dbReference type="PANTHER" id="PTHR48022">
    <property type="entry name" value="PLASTIDIC GLUCOSE TRANSPORTER 4"/>
    <property type="match status" value="1"/>
</dbReference>
<dbReference type="EMBL" id="CVQI01001002">
    <property type="protein sequence ID" value="CRK04507.1"/>
    <property type="molecule type" value="Genomic_DNA"/>
</dbReference>
<dbReference type="Proteomes" id="UP000045706">
    <property type="component" value="Unassembled WGS sequence"/>
</dbReference>
<evidence type="ECO:0008006" key="9">
    <source>
        <dbReference type="Google" id="ProtNLM"/>
    </source>
</evidence>
<dbReference type="Pfam" id="PF00083">
    <property type="entry name" value="Sugar_tr"/>
    <property type="match status" value="1"/>
</dbReference>
<keyword evidence="4 6" id="KW-0472">Membrane</keyword>
<feature type="region of interest" description="Disordered" evidence="5">
    <location>
        <begin position="237"/>
        <end position="259"/>
    </location>
</feature>
<gene>
    <name evidence="7" type="ORF">BN1723_008892</name>
</gene>
<keyword evidence="3 6" id="KW-1133">Transmembrane helix</keyword>
<dbReference type="InterPro" id="IPR050360">
    <property type="entry name" value="MFS_Sugar_Transporters"/>
</dbReference>
<evidence type="ECO:0000256" key="6">
    <source>
        <dbReference type="SAM" id="Phobius"/>
    </source>
</evidence>